<evidence type="ECO:0000256" key="1">
    <source>
        <dbReference type="ARBA" id="ARBA00006484"/>
    </source>
</evidence>
<dbReference type="InterPro" id="IPR002347">
    <property type="entry name" value="SDR_fam"/>
</dbReference>
<dbReference type="InterPro" id="IPR036291">
    <property type="entry name" value="NAD(P)-bd_dom_sf"/>
</dbReference>
<dbReference type="PRINTS" id="PR00080">
    <property type="entry name" value="SDRFAMILY"/>
</dbReference>
<dbReference type="AlphaFoldDB" id="A0A1Y1SBG6"/>
<dbReference type="Proteomes" id="UP000192342">
    <property type="component" value="Unassembled WGS sequence"/>
</dbReference>
<dbReference type="SUPFAM" id="SSF51735">
    <property type="entry name" value="NAD(P)-binding Rossmann-fold domains"/>
    <property type="match status" value="1"/>
</dbReference>
<dbReference type="CDD" id="cd05233">
    <property type="entry name" value="SDR_c"/>
    <property type="match status" value="1"/>
</dbReference>
<dbReference type="GO" id="GO:0016491">
    <property type="term" value="F:oxidoreductase activity"/>
    <property type="evidence" value="ECO:0007669"/>
    <property type="project" value="UniProtKB-KW"/>
</dbReference>
<dbReference type="PROSITE" id="PS00061">
    <property type="entry name" value="ADH_SHORT"/>
    <property type="match status" value="1"/>
</dbReference>
<evidence type="ECO:0008006" key="7">
    <source>
        <dbReference type="Google" id="ProtNLM"/>
    </source>
</evidence>
<name>A0A1Y1SBG6_9GAMM</name>
<keyword evidence="2" id="KW-0560">Oxidoreductase</keyword>
<dbReference type="Pfam" id="PF00106">
    <property type="entry name" value="adh_short"/>
    <property type="match status" value="1"/>
</dbReference>
<evidence type="ECO:0000256" key="3">
    <source>
        <dbReference type="RuleBase" id="RU000363"/>
    </source>
</evidence>
<evidence type="ECO:0000256" key="2">
    <source>
        <dbReference type="ARBA" id="ARBA00023002"/>
    </source>
</evidence>
<dbReference type="EMBL" id="AQQV01000003">
    <property type="protein sequence ID" value="ORE85990.1"/>
    <property type="molecule type" value="Genomic_DNA"/>
</dbReference>
<evidence type="ECO:0000256" key="4">
    <source>
        <dbReference type="SAM" id="MobiDB-lite"/>
    </source>
</evidence>
<protein>
    <recommendedName>
        <fullName evidence="7">Short-chain dehydrogenase/reductase SDR</fullName>
    </recommendedName>
</protein>
<dbReference type="Gene3D" id="3.40.50.720">
    <property type="entry name" value="NAD(P)-binding Rossmann-like Domain"/>
    <property type="match status" value="1"/>
</dbReference>
<accession>A0A1Y1SBG6</accession>
<dbReference type="FunFam" id="3.40.50.720:FF:000084">
    <property type="entry name" value="Short-chain dehydrogenase reductase"/>
    <property type="match status" value="1"/>
</dbReference>
<dbReference type="OrthoDB" id="9806974at2"/>
<gene>
    <name evidence="5" type="ORF">ATO7_11873</name>
</gene>
<evidence type="ECO:0000313" key="6">
    <source>
        <dbReference type="Proteomes" id="UP000192342"/>
    </source>
</evidence>
<feature type="region of interest" description="Disordered" evidence="4">
    <location>
        <begin position="197"/>
        <end position="222"/>
    </location>
</feature>
<organism evidence="5 6">
    <name type="scientific">Oceanococcus atlanticus</name>
    <dbReference type="NCBI Taxonomy" id="1317117"/>
    <lineage>
        <taxon>Bacteria</taxon>
        <taxon>Pseudomonadati</taxon>
        <taxon>Pseudomonadota</taxon>
        <taxon>Gammaproteobacteria</taxon>
        <taxon>Chromatiales</taxon>
        <taxon>Oceanococcaceae</taxon>
        <taxon>Oceanococcus</taxon>
    </lineage>
</organism>
<proteinExistence type="inferred from homology"/>
<sequence length="277" mass="29450">MQELKGKTTVITGAGSGFGREFALACAAEGMNLVLADLKHEGLEATAALLDADTPVLLKTCDVAKPEQVEALATAARERFGNVHLLFNNAGVAVTGPVWTATLEEWRWVMDVNLMGVVHGLRSFTQAMIDSGEACHIVNTASAAGHLSVPGSSIYCVSKHGVVTLSECLHHELGMLKANVGVSVLCPAFVPTGIADSENLRPQDAPKNPHPMTKSSDAMTKQAVASGRLSAADVARITLDAVKAKRFYVFPHQKIKASIEGRLQHILDERTPHNSLA</sequence>
<dbReference type="PANTHER" id="PTHR43391:SF12">
    <property type="entry name" value="OXIDOREDUCTASE EPHD-RELATED"/>
    <property type="match status" value="1"/>
</dbReference>
<dbReference type="NCBIfam" id="NF004843">
    <property type="entry name" value="PRK06194.1"/>
    <property type="match status" value="1"/>
</dbReference>
<reference evidence="5 6" key="1">
    <citation type="submission" date="2013-04" db="EMBL/GenBank/DDBJ databases">
        <title>Oceanococcus atlanticus 22II-S10r2 Genome Sequencing.</title>
        <authorList>
            <person name="Lai Q."/>
            <person name="Li G."/>
            <person name="Shao Z."/>
        </authorList>
    </citation>
    <scope>NUCLEOTIDE SEQUENCE [LARGE SCALE GENOMIC DNA]</scope>
    <source>
        <strain evidence="5 6">22II-S10r2</strain>
    </source>
</reference>
<comment type="similarity">
    <text evidence="1 3">Belongs to the short-chain dehydrogenases/reductases (SDR) family.</text>
</comment>
<comment type="caution">
    <text evidence="5">The sequence shown here is derived from an EMBL/GenBank/DDBJ whole genome shotgun (WGS) entry which is preliminary data.</text>
</comment>
<keyword evidence="6" id="KW-1185">Reference proteome</keyword>
<evidence type="ECO:0000313" key="5">
    <source>
        <dbReference type="EMBL" id="ORE85990.1"/>
    </source>
</evidence>
<dbReference type="RefSeq" id="WP_083562019.1">
    <property type="nucleotide sequence ID" value="NZ_AQQV01000003.1"/>
</dbReference>
<dbReference type="InterPro" id="IPR020904">
    <property type="entry name" value="Sc_DH/Rdtase_CS"/>
</dbReference>
<dbReference type="STRING" id="1317117.ATO7_11873"/>
<dbReference type="PRINTS" id="PR00081">
    <property type="entry name" value="GDHRDH"/>
</dbReference>
<dbReference type="PANTHER" id="PTHR43391">
    <property type="entry name" value="RETINOL DEHYDROGENASE-RELATED"/>
    <property type="match status" value="1"/>
</dbReference>